<keyword evidence="1" id="KW-0862">Zinc</keyword>
<dbReference type="PROSITE" id="PS50157">
    <property type="entry name" value="ZINC_FINGER_C2H2_2"/>
    <property type="match status" value="1"/>
</dbReference>
<feature type="transmembrane region" description="Helical" evidence="3">
    <location>
        <begin position="16"/>
        <end position="33"/>
    </location>
</feature>
<proteinExistence type="predicted"/>
<feature type="transmembrane region" description="Helical" evidence="3">
    <location>
        <begin position="297"/>
        <end position="320"/>
    </location>
</feature>
<sequence length="359" mass="40381">MVGAGRLCSLSNVCKIVLLEIAFMLAFWVGDYWPPFFGRAKKPCDVTNSSIVRKIVQKNWTPVLSRYGVNLPIECPLNLSRDLLGVRETLKSTRSSHWQCLECGKKFYLERHLDLHIERRHSDVINKAEDSVCLGEFCDVMRCDVLMSTSFLDEDSKSTDVSVWTPNAIVSPSGKSSFKSGPLHLDHKNTRPASATTEEDPPTERSGQGTKSSSTHSHPHSHTIEECDEEYFSNLRQKCGDLVWECLQGLISVLDAKDFKALQGELESISCSYLSCARYGDACCQPGSRLRGKLRPFFIVFGSLLISLVLALAYYFTWIYTQTVDDTICYDDSDEKTYAPELTNIRKGIPPLVNRTSHI</sequence>
<dbReference type="PANTHER" id="PTHR21385">
    <property type="entry name" value="ZINC FINGER PROTEIN-RELATED"/>
    <property type="match status" value="1"/>
</dbReference>
<keyword evidence="3" id="KW-1133">Transmembrane helix</keyword>
<feature type="region of interest" description="Disordered" evidence="2">
    <location>
        <begin position="174"/>
        <end position="221"/>
    </location>
</feature>
<keyword evidence="1" id="KW-0479">Metal-binding</keyword>
<evidence type="ECO:0000259" key="4">
    <source>
        <dbReference type="PROSITE" id="PS50157"/>
    </source>
</evidence>
<organism evidence="5 6">
    <name type="scientific">Orchesella dallaii</name>
    <dbReference type="NCBI Taxonomy" id="48710"/>
    <lineage>
        <taxon>Eukaryota</taxon>
        <taxon>Metazoa</taxon>
        <taxon>Ecdysozoa</taxon>
        <taxon>Arthropoda</taxon>
        <taxon>Hexapoda</taxon>
        <taxon>Collembola</taxon>
        <taxon>Entomobryomorpha</taxon>
        <taxon>Entomobryoidea</taxon>
        <taxon>Orchesellidae</taxon>
        <taxon>Orchesellinae</taxon>
        <taxon>Orchesella</taxon>
    </lineage>
</organism>
<feature type="domain" description="C2H2-type" evidence="4">
    <location>
        <begin position="98"/>
        <end position="122"/>
    </location>
</feature>
<evidence type="ECO:0000256" key="2">
    <source>
        <dbReference type="SAM" id="MobiDB-lite"/>
    </source>
</evidence>
<keyword evidence="6" id="KW-1185">Reference proteome</keyword>
<gene>
    <name evidence="5" type="ORF">ODALV1_LOCUS23470</name>
</gene>
<keyword evidence="3" id="KW-0812">Transmembrane</keyword>
<evidence type="ECO:0000313" key="5">
    <source>
        <dbReference type="EMBL" id="CAL8129885.1"/>
    </source>
</evidence>
<name>A0ABP1RL44_9HEXA</name>
<dbReference type="PROSITE" id="PS00028">
    <property type="entry name" value="ZINC_FINGER_C2H2_1"/>
    <property type="match status" value="1"/>
</dbReference>
<evidence type="ECO:0000313" key="6">
    <source>
        <dbReference type="Proteomes" id="UP001642540"/>
    </source>
</evidence>
<dbReference type="InterPro" id="IPR013087">
    <property type="entry name" value="Znf_C2H2_type"/>
</dbReference>
<keyword evidence="3" id="KW-0472">Membrane</keyword>
<reference evidence="5 6" key="1">
    <citation type="submission" date="2024-08" db="EMBL/GenBank/DDBJ databases">
        <authorList>
            <person name="Cucini C."/>
            <person name="Frati F."/>
        </authorList>
    </citation>
    <scope>NUCLEOTIDE SEQUENCE [LARGE SCALE GENOMIC DNA]</scope>
</reference>
<evidence type="ECO:0000256" key="1">
    <source>
        <dbReference type="PROSITE-ProRule" id="PRU00042"/>
    </source>
</evidence>
<keyword evidence="1" id="KW-0863">Zinc-finger</keyword>
<dbReference type="EMBL" id="CAXLJM020000078">
    <property type="protein sequence ID" value="CAL8129885.1"/>
    <property type="molecule type" value="Genomic_DNA"/>
</dbReference>
<protein>
    <recommendedName>
        <fullName evidence="4">C2H2-type domain-containing protein</fullName>
    </recommendedName>
</protein>
<accession>A0ABP1RL44</accession>
<comment type="caution">
    <text evidence="5">The sequence shown here is derived from an EMBL/GenBank/DDBJ whole genome shotgun (WGS) entry which is preliminary data.</text>
</comment>
<dbReference type="PANTHER" id="PTHR21385:SF0">
    <property type="entry name" value="RE51073P"/>
    <property type="match status" value="1"/>
</dbReference>
<dbReference type="Proteomes" id="UP001642540">
    <property type="component" value="Unassembled WGS sequence"/>
</dbReference>
<evidence type="ECO:0000256" key="3">
    <source>
        <dbReference type="SAM" id="Phobius"/>
    </source>
</evidence>